<dbReference type="Gene3D" id="1.20.1070.10">
    <property type="entry name" value="Rhodopsin 7-helix transmembrane proteins"/>
    <property type="match status" value="1"/>
</dbReference>
<dbReference type="RefSeq" id="XP_003103430.2">
    <property type="nucleotide sequence ID" value="XM_003103382.2"/>
</dbReference>
<dbReference type="CTD" id="9818673"/>
<evidence type="ECO:0000313" key="5">
    <source>
        <dbReference type="EMBL" id="EFP03804.1"/>
    </source>
</evidence>
<evidence type="ECO:0000256" key="1">
    <source>
        <dbReference type="ARBA" id="ARBA00004370"/>
    </source>
</evidence>
<comment type="subcellular location">
    <subcellularLocation>
        <location evidence="1">Membrane</location>
    </subcellularLocation>
</comment>
<dbReference type="eggNOG" id="ENOG502THNB">
    <property type="taxonomic scope" value="Eukaryota"/>
</dbReference>
<evidence type="ECO:0000256" key="4">
    <source>
        <dbReference type="ARBA" id="ARBA00023136"/>
    </source>
</evidence>
<evidence type="ECO:0000256" key="3">
    <source>
        <dbReference type="ARBA" id="ARBA00022989"/>
    </source>
</evidence>
<dbReference type="OrthoDB" id="5834967at2759"/>
<dbReference type="InterPro" id="IPR019426">
    <property type="entry name" value="7TM_GPCR_serpentine_rcpt_Srv"/>
</dbReference>
<dbReference type="AlphaFoldDB" id="E3MJU3"/>
<dbReference type="Proteomes" id="UP000008281">
    <property type="component" value="Unassembled WGS sequence"/>
</dbReference>
<dbReference type="KEGG" id="crq:GCK72_013613"/>
<accession>E3MJU3</accession>
<dbReference type="PANTHER" id="PTHR24224">
    <property type="entry name" value="CARDIOACCELERATORY PEPTIDE RECEPTOR-RELATED"/>
    <property type="match status" value="1"/>
</dbReference>
<keyword evidence="4" id="KW-0472">Membrane</keyword>
<gene>
    <name evidence="5" type="ORF">CRE_28755</name>
</gene>
<evidence type="ECO:0000256" key="2">
    <source>
        <dbReference type="ARBA" id="ARBA00022692"/>
    </source>
</evidence>
<dbReference type="HOGENOM" id="CLU_055887_1_0_1"/>
<dbReference type="Pfam" id="PF10323">
    <property type="entry name" value="7TM_GPCR_Srv"/>
    <property type="match status" value="1"/>
</dbReference>
<name>E3MJU3_CAERE</name>
<evidence type="ECO:0000313" key="6">
    <source>
        <dbReference type="Proteomes" id="UP000008281"/>
    </source>
</evidence>
<protein>
    <submittedName>
        <fullName evidence="5">Uncharacterized protein</fullName>
    </submittedName>
</protein>
<dbReference type="InterPro" id="IPR017452">
    <property type="entry name" value="GPCR_Rhodpsn_7TM"/>
</dbReference>
<keyword evidence="3" id="KW-1133">Transmembrane helix</keyword>
<dbReference type="GO" id="GO:0016020">
    <property type="term" value="C:membrane"/>
    <property type="evidence" value="ECO:0007669"/>
    <property type="project" value="UniProtKB-SubCell"/>
</dbReference>
<dbReference type="PROSITE" id="PS50262">
    <property type="entry name" value="G_PROTEIN_RECEP_F1_2"/>
    <property type="match status" value="1"/>
</dbReference>
<dbReference type="SUPFAM" id="SSF81321">
    <property type="entry name" value="Family A G protein-coupled receptor-like"/>
    <property type="match status" value="1"/>
</dbReference>
<dbReference type="EMBL" id="DS268451">
    <property type="protein sequence ID" value="EFP03804.1"/>
    <property type="molecule type" value="Genomic_DNA"/>
</dbReference>
<dbReference type="InterPro" id="IPR052665">
    <property type="entry name" value="Neuropeptide-GPCR"/>
</dbReference>
<dbReference type="FunFam" id="1.20.1070.10:FF:000430">
    <property type="entry name" value="Serpentine Receptor, class V"/>
    <property type="match status" value="1"/>
</dbReference>
<reference evidence="5" key="1">
    <citation type="submission" date="2007-07" db="EMBL/GenBank/DDBJ databases">
        <title>PCAP assembly of the Caenorhabditis remanei genome.</title>
        <authorList>
            <consortium name="The Caenorhabditis remanei Sequencing Consortium"/>
            <person name="Wilson R.K."/>
        </authorList>
    </citation>
    <scope>NUCLEOTIDE SEQUENCE [LARGE SCALE GENOMIC DNA]</scope>
    <source>
        <strain evidence="5">PB4641</strain>
    </source>
</reference>
<organism evidence="6">
    <name type="scientific">Caenorhabditis remanei</name>
    <name type="common">Caenorhabditis vulgaris</name>
    <dbReference type="NCBI Taxonomy" id="31234"/>
    <lineage>
        <taxon>Eukaryota</taxon>
        <taxon>Metazoa</taxon>
        <taxon>Ecdysozoa</taxon>
        <taxon>Nematoda</taxon>
        <taxon>Chromadorea</taxon>
        <taxon>Rhabditida</taxon>
        <taxon>Rhabditina</taxon>
        <taxon>Rhabditomorpha</taxon>
        <taxon>Rhabditoidea</taxon>
        <taxon>Rhabditidae</taxon>
        <taxon>Peloderinae</taxon>
        <taxon>Caenorhabditis</taxon>
    </lineage>
</organism>
<sequence length="317" mass="36929">MVSIKEHFNWTHAIYFGIFLIIMPVYFLIFVCLLKLRRSDFSFQTTFYSLLIQHAIADLFAMGLYAFQKISYILIPNFIFEKQETLYIAPIFYNCFFWFIIIRSNGVALMTLHRFMAIVRPTFTFSSIIKRSKAWVVFLVYWIPPVVFDSFFYSDLTVRFDSVENLKNVVKPETTLKSTIVCIAFLFISCAVCLASNVFIIKYIRENSNSISKSVQREIRLTLQVSFPFGAQLVLLCFMIFANLYAKTGNTEMMVYIRDFFPIANGLLSFISPFTIILFNRDLIRKIKKMLIGNKSRTVADNQSEISAKTSVVLRMR</sequence>
<keyword evidence="2" id="KW-0812">Transmembrane</keyword>
<dbReference type="OMA" id="FRIGAVC"/>
<dbReference type="PANTHER" id="PTHR24224:SF12">
    <property type="entry name" value="G-PROTEIN COUPLED RECEPTORS FAMILY 1 PROFILE DOMAIN-CONTAINING PROTEIN-RELATED"/>
    <property type="match status" value="1"/>
</dbReference>
<keyword evidence="6" id="KW-1185">Reference proteome</keyword>
<proteinExistence type="predicted"/>
<dbReference type="GeneID" id="9818673"/>